<dbReference type="SUPFAM" id="SSF53187">
    <property type="entry name" value="Zn-dependent exopeptidases"/>
    <property type="match status" value="1"/>
</dbReference>
<keyword evidence="11" id="KW-0220">Diaminopimelate biosynthesis</keyword>
<dbReference type="GO" id="GO:0006526">
    <property type="term" value="P:L-arginine biosynthetic process"/>
    <property type="evidence" value="ECO:0007669"/>
    <property type="project" value="TreeGrafter"/>
</dbReference>
<dbReference type="HAMAP" id="MF_01690">
    <property type="entry name" value="DapE"/>
    <property type="match status" value="1"/>
</dbReference>
<dbReference type="RefSeq" id="WP_115569055.1">
    <property type="nucleotide sequence ID" value="NZ_NXLV01000002.1"/>
</dbReference>
<evidence type="ECO:0000256" key="12">
    <source>
        <dbReference type="ARBA" id="ARBA00023154"/>
    </source>
</evidence>
<evidence type="ECO:0000256" key="5">
    <source>
        <dbReference type="ARBA" id="ARBA00011921"/>
    </source>
</evidence>
<keyword evidence="13" id="KW-0170">Cobalt</keyword>
<dbReference type="CDD" id="cd03891">
    <property type="entry name" value="M20_DapE_proteobac"/>
    <property type="match status" value="1"/>
</dbReference>
<protein>
    <recommendedName>
        <fullName evidence="6 15">Succinyl-diaminopimelate desuccinylase</fullName>
        <ecNumber evidence="5 15">3.5.1.18</ecNumber>
    </recommendedName>
</protein>
<dbReference type="GO" id="GO:0008777">
    <property type="term" value="F:acetylornithine deacetylase activity"/>
    <property type="evidence" value="ECO:0007669"/>
    <property type="project" value="TreeGrafter"/>
</dbReference>
<dbReference type="EMBL" id="NXLV01000002">
    <property type="protein sequence ID" value="RDU71845.1"/>
    <property type="molecule type" value="Genomic_DNA"/>
</dbReference>
<evidence type="ECO:0000256" key="3">
    <source>
        <dbReference type="ARBA" id="ARBA00006746"/>
    </source>
</evidence>
<evidence type="ECO:0000256" key="15">
    <source>
        <dbReference type="NCBIfam" id="TIGR01246"/>
    </source>
</evidence>
<evidence type="ECO:0000256" key="14">
    <source>
        <dbReference type="ARBA" id="ARBA00051301"/>
    </source>
</evidence>
<dbReference type="InterPro" id="IPR050072">
    <property type="entry name" value="Peptidase_M20A"/>
</dbReference>
<evidence type="ECO:0000259" key="16">
    <source>
        <dbReference type="Pfam" id="PF07687"/>
    </source>
</evidence>
<name>A0A3D8J3W5_9HELI</name>
<dbReference type="InterPro" id="IPR011650">
    <property type="entry name" value="Peptidase_M20_dimer"/>
</dbReference>
<keyword evidence="12" id="KW-0457">Lysine biosynthesis</keyword>
<evidence type="ECO:0000256" key="1">
    <source>
        <dbReference type="ARBA" id="ARBA00001947"/>
    </source>
</evidence>
<dbReference type="GO" id="GO:0009089">
    <property type="term" value="P:lysine biosynthetic process via diaminopimelate"/>
    <property type="evidence" value="ECO:0007669"/>
    <property type="project" value="UniProtKB-UniRule"/>
</dbReference>
<dbReference type="EC" id="3.5.1.18" evidence="5 15"/>
<keyword evidence="9" id="KW-0378">Hydrolase</keyword>
<dbReference type="InterPro" id="IPR036264">
    <property type="entry name" value="Bact_exopeptidase_dim_dom"/>
</dbReference>
<organism evidence="17 18">
    <name type="scientific">Helicobacter brantae</name>
    <dbReference type="NCBI Taxonomy" id="375927"/>
    <lineage>
        <taxon>Bacteria</taxon>
        <taxon>Pseudomonadati</taxon>
        <taxon>Campylobacterota</taxon>
        <taxon>Epsilonproteobacteria</taxon>
        <taxon>Campylobacterales</taxon>
        <taxon>Helicobacteraceae</taxon>
        <taxon>Helicobacter</taxon>
    </lineage>
</organism>
<comment type="cofactor">
    <cofactor evidence="1">
        <name>Zn(2+)</name>
        <dbReference type="ChEBI" id="CHEBI:29105"/>
    </cofactor>
</comment>
<evidence type="ECO:0000256" key="11">
    <source>
        <dbReference type="ARBA" id="ARBA00022915"/>
    </source>
</evidence>
<dbReference type="Gene3D" id="3.30.70.360">
    <property type="match status" value="1"/>
</dbReference>
<sequence length="371" mass="40699">MGALEILQKLITYPTITPKECGIYEYICSLLPNFEVMRFDRGETKNLFLLCRSPNPNARHLCFAGHIDVVPAGEGWESDPFVPTLKEGYLYGRGAQDMKGGVSAFLSALREVTPQELTLSVLLTSDEEGEGKDGSRYVLEELERANLLPHFVIVAEPTSEEKIADMIKIGRRGSINGVLKIFGEQGHVAYPSKCKNPVEILGAKLGEIAGVELDSGDEFFEPSKIVITDIRGGMEVCNVTPSELKIMFNVRNSTLTNAKDIEEYLEKVLSQIPHSLELNVSSLPFMTSSSNSLVQTLISSIQAVKGYTPALGSTGGTSDARFFAQYGIPVAELGVLNDRIHAKNENVSVEDLQDLAKIFKNFILSFAKESK</sequence>
<comment type="similarity">
    <text evidence="3">Belongs to the peptidase M20A family. DapE subfamily.</text>
</comment>
<dbReference type="Gene3D" id="3.40.630.10">
    <property type="entry name" value="Zn peptidases"/>
    <property type="match status" value="2"/>
</dbReference>
<evidence type="ECO:0000256" key="13">
    <source>
        <dbReference type="ARBA" id="ARBA00023285"/>
    </source>
</evidence>
<dbReference type="PROSITE" id="PS00759">
    <property type="entry name" value="ARGE_DAPE_CPG2_2"/>
    <property type="match status" value="1"/>
</dbReference>
<dbReference type="NCBIfam" id="NF009557">
    <property type="entry name" value="PRK13009.1"/>
    <property type="match status" value="1"/>
</dbReference>
<proteinExistence type="inferred from homology"/>
<evidence type="ECO:0000256" key="6">
    <source>
        <dbReference type="ARBA" id="ARBA00022391"/>
    </source>
</evidence>
<gene>
    <name evidence="17" type="ORF">CQA58_02035</name>
</gene>
<dbReference type="SUPFAM" id="SSF55031">
    <property type="entry name" value="Bacterial exopeptidase dimerisation domain"/>
    <property type="match status" value="1"/>
</dbReference>
<dbReference type="GO" id="GO:0046872">
    <property type="term" value="F:metal ion binding"/>
    <property type="evidence" value="ECO:0007669"/>
    <property type="project" value="UniProtKB-KW"/>
</dbReference>
<dbReference type="InterPro" id="IPR005941">
    <property type="entry name" value="DapE_proteobac"/>
</dbReference>
<comment type="pathway">
    <text evidence="2">Amino-acid biosynthesis; L-lysine biosynthesis via DAP pathway; LL-2,6-diaminopimelate from (S)-tetrahydrodipicolinate (succinylase route): step 3/3.</text>
</comment>
<dbReference type="UniPathway" id="UPA00034">
    <property type="reaction ID" value="UER00021"/>
</dbReference>
<dbReference type="Proteomes" id="UP000257045">
    <property type="component" value="Unassembled WGS sequence"/>
</dbReference>
<dbReference type="PANTHER" id="PTHR43808:SF31">
    <property type="entry name" value="N-ACETYL-L-CITRULLINE DEACETYLASE"/>
    <property type="match status" value="1"/>
</dbReference>
<keyword evidence="7" id="KW-0028">Amino-acid biosynthesis</keyword>
<evidence type="ECO:0000256" key="9">
    <source>
        <dbReference type="ARBA" id="ARBA00022801"/>
    </source>
</evidence>
<evidence type="ECO:0000256" key="4">
    <source>
        <dbReference type="ARBA" id="ARBA00011738"/>
    </source>
</evidence>
<dbReference type="AlphaFoldDB" id="A0A3D8J3W5"/>
<dbReference type="NCBIfam" id="TIGR01246">
    <property type="entry name" value="dapE_proteo"/>
    <property type="match status" value="1"/>
</dbReference>
<evidence type="ECO:0000256" key="8">
    <source>
        <dbReference type="ARBA" id="ARBA00022723"/>
    </source>
</evidence>
<evidence type="ECO:0000313" key="17">
    <source>
        <dbReference type="EMBL" id="RDU71845.1"/>
    </source>
</evidence>
<evidence type="ECO:0000313" key="18">
    <source>
        <dbReference type="Proteomes" id="UP000257045"/>
    </source>
</evidence>
<dbReference type="OrthoDB" id="5486471at2"/>
<comment type="catalytic activity">
    <reaction evidence="14">
        <text>N-succinyl-(2S,6S)-2,6-diaminopimelate + H2O = (2S,6S)-2,6-diaminopimelate + succinate</text>
        <dbReference type="Rhea" id="RHEA:22608"/>
        <dbReference type="ChEBI" id="CHEBI:15377"/>
        <dbReference type="ChEBI" id="CHEBI:30031"/>
        <dbReference type="ChEBI" id="CHEBI:57609"/>
        <dbReference type="ChEBI" id="CHEBI:58087"/>
        <dbReference type="EC" id="3.5.1.18"/>
    </reaction>
</comment>
<evidence type="ECO:0000256" key="7">
    <source>
        <dbReference type="ARBA" id="ARBA00022605"/>
    </source>
</evidence>
<dbReference type="InterPro" id="IPR001261">
    <property type="entry name" value="ArgE/DapE_CS"/>
</dbReference>
<comment type="caution">
    <text evidence="17">The sequence shown here is derived from an EMBL/GenBank/DDBJ whole genome shotgun (WGS) entry which is preliminary data.</text>
</comment>
<dbReference type="GO" id="GO:0019877">
    <property type="term" value="P:diaminopimelate biosynthetic process"/>
    <property type="evidence" value="ECO:0007669"/>
    <property type="project" value="UniProtKB-KW"/>
</dbReference>
<dbReference type="PANTHER" id="PTHR43808">
    <property type="entry name" value="ACETYLORNITHINE DEACETYLASE"/>
    <property type="match status" value="1"/>
</dbReference>
<feature type="domain" description="Peptidase M20 dimerisation" evidence="16">
    <location>
        <begin position="169"/>
        <end position="272"/>
    </location>
</feature>
<dbReference type="Pfam" id="PF01546">
    <property type="entry name" value="Peptidase_M20"/>
    <property type="match status" value="1"/>
</dbReference>
<keyword evidence="8" id="KW-0479">Metal-binding</keyword>
<evidence type="ECO:0000256" key="10">
    <source>
        <dbReference type="ARBA" id="ARBA00022833"/>
    </source>
</evidence>
<keyword evidence="10" id="KW-0862">Zinc</keyword>
<keyword evidence="18" id="KW-1185">Reference proteome</keyword>
<dbReference type="InterPro" id="IPR002933">
    <property type="entry name" value="Peptidase_M20"/>
</dbReference>
<dbReference type="Pfam" id="PF07687">
    <property type="entry name" value="M20_dimer"/>
    <property type="match status" value="1"/>
</dbReference>
<evidence type="ECO:0000256" key="2">
    <source>
        <dbReference type="ARBA" id="ARBA00005130"/>
    </source>
</evidence>
<dbReference type="GO" id="GO:0009014">
    <property type="term" value="F:succinyl-diaminopimelate desuccinylase activity"/>
    <property type="evidence" value="ECO:0007669"/>
    <property type="project" value="UniProtKB-UniRule"/>
</dbReference>
<accession>A0A3D8J3W5</accession>
<comment type="subunit">
    <text evidence="4">Homodimer.</text>
</comment>
<reference evidence="17 18" key="1">
    <citation type="submission" date="2018-04" db="EMBL/GenBank/DDBJ databases">
        <title>Novel Campyloabacter and Helicobacter Species and Strains.</title>
        <authorList>
            <person name="Mannion A.J."/>
            <person name="Shen Z."/>
            <person name="Fox J.G."/>
        </authorList>
    </citation>
    <scope>NUCLEOTIDE SEQUENCE [LARGE SCALE GENOMIC DNA]</scope>
    <source>
        <strain evidence="17 18">MIT 04-9366</strain>
    </source>
</reference>